<accession>A0A397AXF0</accession>
<dbReference type="Proteomes" id="UP000265427">
    <property type="component" value="Unassembled WGS sequence"/>
</dbReference>
<dbReference type="VEuPathDB" id="FungiDB:H257_09329"/>
<evidence type="ECO:0000313" key="2">
    <source>
        <dbReference type="Proteomes" id="UP000265427"/>
    </source>
</evidence>
<name>A0A397AXF0_APHAT</name>
<sequence>MQAGATSEVTDANTLALEKVVAFVKKQHPRALTKEERLDILMLYARMSLDGEKDVSNRVAKLLGRNRQIVQSVWREFRTTESVRVQQVAANRVNHATKFPRTKAVVSLVVRFVTERQAAGVTCADVLTCLEAYNVLQVDRSDPKAVSASLRSILRFLNTLDGIVKAPDGKFIVSVAPSS</sequence>
<proteinExistence type="predicted"/>
<reference evidence="1 2" key="1">
    <citation type="submission" date="2018-08" db="EMBL/GenBank/DDBJ databases">
        <title>Aphanomyces genome sequencing and annotation.</title>
        <authorList>
            <person name="Minardi D."/>
            <person name="Oidtmann B."/>
            <person name="Van Der Giezen M."/>
            <person name="Studholme D.J."/>
        </authorList>
    </citation>
    <scope>NUCLEOTIDE SEQUENCE [LARGE SCALE GENOMIC DNA]</scope>
    <source>
        <strain evidence="1 2">Kv</strain>
    </source>
</reference>
<dbReference type="EMBL" id="QUSZ01004842">
    <property type="protein sequence ID" value="RHY12470.1"/>
    <property type="molecule type" value="Genomic_DNA"/>
</dbReference>
<evidence type="ECO:0000313" key="1">
    <source>
        <dbReference type="EMBL" id="RHY12470.1"/>
    </source>
</evidence>
<protein>
    <submittedName>
        <fullName evidence="1">Uncharacterized protein</fullName>
    </submittedName>
</protein>
<comment type="caution">
    <text evidence="1">The sequence shown here is derived from an EMBL/GenBank/DDBJ whole genome shotgun (WGS) entry which is preliminary data.</text>
</comment>
<dbReference type="AlphaFoldDB" id="A0A397AXF0"/>
<organism evidence="1 2">
    <name type="scientific">Aphanomyces astaci</name>
    <name type="common">Crayfish plague agent</name>
    <dbReference type="NCBI Taxonomy" id="112090"/>
    <lineage>
        <taxon>Eukaryota</taxon>
        <taxon>Sar</taxon>
        <taxon>Stramenopiles</taxon>
        <taxon>Oomycota</taxon>
        <taxon>Saprolegniomycetes</taxon>
        <taxon>Saprolegniales</taxon>
        <taxon>Verrucalvaceae</taxon>
        <taxon>Aphanomyces</taxon>
    </lineage>
</organism>
<gene>
    <name evidence="1" type="ORF">DYB36_001257</name>
</gene>